<comment type="caution">
    <text evidence="2">The sequence shown here is derived from an EMBL/GenBank/DDBJ whole genome shotgun (WGS) entry which is preliminary data.</text>
</comment>
<feature type="transmembrane region" description="Helical" evidence="1">
    <location>
        <begin position="174"/>
        <end position="191"/>
    </location>
</feature>
<keyword evidence="1" id="KW-0812">Transmembrane</keyword>
<dbReference type="Pfam" id="PF06570">
    <property type="entry name" value="DUF1129"/>
    <property type="match status" value="1"/>
</dbReference>
<dbReference type="SUPFAM" id="SSF158560">
    <property type="entry name" value="BH3980-like"/>
    <property type="match status" value="1"/>
</dbReference>
<feature type="transmembrane region" description="Helical" evidence="1">
    <location>
        <begin position="203"/>
        <end position="221"/>
    </location>
</feature>
<accession>A0ABT3DEW1</accession>
<dbReference type="RefSeq" id="WP_264141929.1">
    <property type="nucleotide sequence ID" value="NZ_JAOYEY010000028.1"/>
</dbReference>
<dbReference type="Proteomes" id="UP001526147">
    <property type="component" value="Unassembled WGS sequence"/>
</dbReference>
<evidence type="ECO:0000313" key="2">
    <source>
        <dbReference type="EMBL" id="MCV9885066.1"/>
    </source>
</evidence>
<dbReference type="Gene3D" id="1.10.1900.10">
    <property type="entry name" value="c-terminal domain of poly(a) binding protein"/>
    <property type="match status" value="1"/>
</dbReference>
<dbReference type="PANTHER" id="PTHR41307:SF1">
    <property type="entry name" value="MEMBRANE PROTEIN"/>
    <property type="match status" value="1"/>
</dbReference>
<protein>
    <submittedName>
        <fullName evidence="2">DUF1129 domain-containing protein</fullName>
    </submittedName>
</protein>
<dbReference type="PANTHER" id="PTHR41307">
    <property type="entry name" value="MEMBRANE PROTEIN-RELATED"/>
    <property type="match status" value="1"/>
</dbReference>
<gene>
    <name evidence="2" type="ORF">OIH86_05315</name>
</gene>
<dbReference type="EMBL" id="JAOYEY010000028">
    <property type="protein sequence ID" value="MCV9885066.1"/>
    <property type="molecule type" value="Genomic_DNA"/>
</dbReference>
<name>A0ABT3DEW1_9BACI</name>
<proteinExistence type="predicted"/>
<dbReference type="InterPro" id="IPR009214">
    <property type="entry name" value="DUF1129"/>
</dbReference>
<keyword evidence="1" id="KW-0472">Membrane</keyword>
<sequence length="231" mass="26737">MRSAKQLIHENNEKRELLTTENKQLYEDFLIYMRTELRIAEYESEELLMDILDHLLEAQENGKDATTLFGSKPKEYAEELIASLPEEKKRYVFPFVISQVFNLLGLFGFIYGLGQLILPYFIPIPKSISLGNSIGLIMIILAMTYFGIIVFFKLIRSTLFTQNKKQTRHTMWKAGLLGGGSFAIIMLFTWILPDFGPEVQVDWWMYFITGFILVVLSKLIGRVNAQTRFVN</sequence>
<keyword evidence="1" id="KW-1133">Transmembrane helix</keyword>
<evidence type="ECO:0000256" key="1">
    <source>
        <dbReference type="SAM" id="Phobius"/>
    </source>
</evidence>
<organism evidence="2 3">
    <name type="scientific">Metabacillus halosaccharovorans</name>
    <dbReference type="NCBI Taxonomy" id="930124"/>
    <lineage>
        <taxon>Bacteria</taxon>
        <taxon>Bacillati</taxon>
        <taxon>Bacillota</taxon>
        <taxon>Bacilli</taxon>
        <taxon>Bacillales</taxon>
        <taxon>Bacillaceae</taxon>
        <taxon>Metabacillus</taxon>
    </lineage>
</organism>
<evidence type="ECO:0000313" key="3">
    <source>
        <dbReference type="Proteomes" id="UP001526147"/>
    </source>
</evidence>
<reference evidence="2 3" key="1">
    <citation type="submission" date="2022-10" db="EMBL/GenBank/DDBJ databases">
        <title>Draft genome assembly of moderately radiation resistant bacterium Metabacillus halosaccharovorans.</title>
        <authorList>
            <person name="Pal S."/>
            <person name="Gopinathan A."/>
        </authorList>
    </citation>
    <scope>NUCLEOTIDE SEQUENCE [LARGE SCALE GENOMIC DNA]</scope>
    <source>
        <strain evidence="2 3">VITHBRA001</strain>
    </source>
</reference>
<feature type="transmembrane region" description="Helical" evidence="1">
    <location>
        <begin position="134"/>
        <end position="154"/>
    </location>
</feature>
<keyword evidence="3" id="KW-1185">Reference proteome</keyword>
<feature type="transmembrane region" description="Helical" evidence="1">
    <location>
        <begin position="91"/>
        <end position="114"/>
    </location>
</feature>